<sequence length="385" mass="42924">MKRTFVFIAAMIAAITTVKAETLTTELGSGNTDQAMLEEHNTLVGAPEESNDKDMKYWANTVASRLKVTGYAQAGYTATMPESGDKSNTFDMKRVILMVGAEITPQFYAFFMHEFKNNAMQEYYMEYRPCKALNLRFGQSKIELSIENPMSPTVLESISPMSQGVYWLCGADPLMGNPCGRDLGLMAYGNLFNNKLRYVVEVVNGGQANKADKDNRKNVVAKLEYKPIPNFFVSVSGLKGYGYAMAESGYNATVALNETYRQDRYAFGMEWKSKATGTDYHNNRCAMVRTEMLGGKDGDCNSFGAYVSSAVPVYKGLDIVAMADYMNYNTDAKLKKTNLMAGVQYWIFKKCRLQAQYTYSFKSDAMKVLDGDNASTVQAQLQVAF</sequence>
<proteinExistence type="predicted"/>
<evidence type="ECO:0000256" key="1">
    <source>
        <dbReference type="SAM" id="SignalP"/>
    </source>
</evidence>
<dbReference type="AlphaFoldDB" id="A0A6G8F1X7"/>
<protein>
    <submittedName>
        <fullName evidence="2">Porin</fullName>
    </submittedName>
</protein>
<evidence type="ECO:0000313" key="2">
    <source>
        <dbReference type="EMBL" id="QIM10202.1"/>
    </source>
</evidence>
<feature type="chain" id="PRO_5026144726" evidence="1">
    <location>
        <begin position="21"/>
        <end position="385"/>
    </location>
</feature>
<name>A0A6G8F1X7_9BACT</name>
<accession>A0A6G8F1X7</accession>
<organism evidence="2">
    <name type="scientific">uncultured Prevotella sp</name>
    <dbReference type="NCBI Taxonomy" id="159272"/>
    <lineage>
        <taxon>Bacteria</taxon>
        <taxon>Pseudomonadati</taxon>
        <taxon>Bacteroidota</taxon>
        <taxon>Bacteroidia</taxon>
        <taxon>Bacteroidales</taxon>
        <taxon>Prevotellaceae</taxon>
        <taxon>Prevotella</taxon>
        <taxon>environmental samples</taxon>
    </lineage>
</organism>
<feature type="signal peptide" evidence="1">
    <location>
        <begin position="1"/>
        <end position="20"/>
    </location>
</feature>
<gene>
    <name evidence="2" type="ORF">Prevot485_3010</name>
</gene>
<dbReference type="Gene3D" id="2.40.160.10">
    <property type="entry name" value="Porin"/>
    <property type="match status" value="1"/>
</dbReference>
<dbReference type="InterPro" id="IPR023614">
    <property type="entry name" value="Porin_dom_sf"/>
</dbReference>
<dbReference type="EMBL" id="MN990733">
    <property type="protein sequence ID" value="QIM10202.1"/>
    <property type="molecule type" value="Genomic_DNA"/>
</dbReference>
<keyword evidence="1" id="KW-0732">Signal</keyword>
<dbReference type="SUPFAM" id="SSF56935">
    <property type="entry name" value="Porins"/>
    <property type="match status" value="1"/>
</dbReference>
<reference evidence="2" key="1">
    <citation type="journal article" date="2020" name="J. ISSAAS">
        <title>Lactobacilli and other gastrointestinal microbiota of Peromyscus leucopus, reservoir host for agents of Lyme disease and other zoonoses in North America.</title>
        <authorList>
            <person name="Milovic A."/>
            <person name="Bassam K."/>
            <person name="Shao H."/>
            <person name="Chatzistamou I."/>
            <person name="Tufts D.M."/>
            <person name="Diuk-Wasser M."/>
            <person name="Barbour A.G."/>
        </authorList>
    </citation>
    <scope>NUCLEOTIDE SEQUENCE</scope>
    <source>
        <strain evidence="2">LL70</strain>
    </source>
</reference>